<accession>A0A8S0SG88</accession>
<protein>
    <submittedName>
        <fullName evidence="1">Uncharacterized protein</fullName>
    </submittedName>
</protein>
<reference evidence="1 2" key="1">
    <citation type="submission" date="2019-12" db="EMBL/GenBank/DDBJ databases">
        <authorList>
            <person name="Alioto T."/>
            <person name="Alioto T."/>
            <person name="Gomez Garrido J."/>
        </authorList>
    </citation>
    <scope>NUCLEOTIDE SEQUENCE [LARGE SCALE GENOMIC DNA]</scope>
</reference>
<dbReference type="Proteomes" id="UP000594638">
    <property type="component" value="Unassembled WGS sequence"/>
</dbReference>
<sequence length="111" mass="12724">MVDYEEELGEVEREIVEEWDEVLVEKRKRTERRAFLRASCTAKEVQTVYMLRIATRGKVQAGTIASMLRRGQRAEFVVLGSRRKRETSNVDSKPCALGVSHLGPKELVEET</sequence>
<proteinExistence type="predicted"/>
<gene>
    <name evidence="1" type="ORF">OLEA9_A101074</name>
</gene>
<evidence type="ECO:0000313" key="2">
    <source>
        <dbReference type="Proteomes" id="UP000594638"/>
    </source>
</evidence>
<dbReference type="Gramene" id="OE9A101074T1">
    <property type="protein sequence ID" value="OE9A101074C1"/>
    <property type="gene ID" value="OE9A101074"/>
</dbReference>
<organism evidence="1 2">
    <name type="scientific">Olea europaea subsp. europaea</name>
    <dbReference type="NCBI Taxonomy" id="158383"/>
    <lineage>
        <taxon>Eukaryota</taxon>
        <taxon>Viridiplantae</taxon>
        <taxon>Streptophyta</taxon>
        <taxon>Embryophyta</taxon>
        <taxon>Tracheophyta</taxon>
        <taxon>Spermatophyta</taxon>
        <taxon>Magnoliopsida</taxon>
        <taxon>eudicotyledons</taxon>
        <taxon>Gunneridae</taxon>
        <taxon>Pentapetalae</taxon>
        <taxon>asterids</taxon>
        <taxon>lamiids</taxon>
        <taxon>Lamiales</taxon>
        <taxon>Oleaceae</taxon>
        <taxon>Oleeae</taxon>
        <taxon>Olea</taxon>
    </lineage>
</organism>
<name>A0A8S0SG88_OLEEU</name>
<evidence type="ECO:0000313" key="1">
    <source>
        <dbReference type="EMBL" id="CAA2990718.1"/>
    </source>
</evidence>
<dbReference type="AlphaFoldDB" id="A0A8S0SG88"/>
<comment type="caution">
    <text evidence="1">The sequence shown here is derived from an EMBL/GenBank/DDBJ whole genome shotgun (WGS) entry which is preliminary data.</text>
</comment>
<keyword evidence="2" id="KW-1185">Reference proteome</keyword>
<dbReference type="EMBL" id="CACTIH010004370">
    <property type="protein sequence ID" value="CAA2990718.1"/>
    <property type="molecule type" value="Genomic_DNA"/>
</dbReference>